<dbReference type="Gene3D" id="1.10.357.10">
    <property type="entry name" value="Tetracycline Repressor, domain 2"/>
    <property type="match status" value="1"/>
</dbReference>
<evidence type="ECO:0000256" key="2">
    <source>
        <dbReference type="ARBA" id="ARBA00023125"/>
    </source>
</evidence>
<dbReference type="Proteomes" id="UP001501645">
    <property type="component" value="Unassembled WGS sequence"/>
</dbReference>
<organism evidence="6 7">
    <name type="scientific">Microbacterium gilvum</name>
    <dbReference type="NCBI Taxonomy" id="1336204"/>
    <lineage>
        <taxon>Bacteria</taxon>
        <taxon>Bacillati</taxon>
        <taxon>Actinomycetota</taxon>
        <taxon>Actinomycetes</taxon>
        <taxon>Micrococcales</taxon>
        <taxon>Microbacteriaceae</taxon>
        <taxon>Microbacterium</taxon>
    </lineage>
</organism>
<evidence type="ECO:0000259" key="5">
    <source>
        <dbReference type="PROSITE" id="PS50977"/>
    </source>
</evidence>
<dbReference type="PROSITE" id="PS50977">
    <property type="entry name" value="HTH_TETR_2"/>
    <property type="match status" value="1"/>
</dbReference>
<dbReference type="PANTHER" id="PTHR30055">
    <property type="entry name" value="HTH-TYPE TRANSCRIPTIONAL REGULATOR RUTR"/>
    <property type="match status" value="1"/>
</dbReference>
<reference evidence="7" key="1">
    <citation type="journal article" date="2019" name="Int. J. Syst. Evol. Microbiol.">
        <title>The Global Catalogue of Microorganisms (GCM) 10K type strain sequencing project: providing services to taxonomists for standard genome sequencing and annotation.</title>
        <authorList>
            <consortium name="The Broad Institute Genomics Platform"/>
            <consortium name="The Broad Institute Genome Sequencing Center for Infectious Disease"/>
            <person name="Wu L."/>
            <person name="Ma J."/>
        </authorList>
    </citation>
    <scope>NUCLEOTIDE SEQUENCE [LARGE SCALE GENOMIC DNA]</scope>
    <source>
        <strain evidence="7">JCM 18537</strain>
    </source>
</reference>
<evidence type="ECO:0000256" key="1">
    <source>
        <dbReference type="ARBA" id="ARBA00023015"/>
    </source>
</evidence>
<evidence type="ECO:0000256" key="3">
    <source>
        <dbReference type="ARBA" id="ARBA00023163"/>
    </source>
</evidence>
<accession>A0ABP9AEV5</accession>
<keyword evidence="3" id="KW-0804">Transcription</keyword>
<dbReference type="InterPro" id="IPR025996">
    <property type="entry name" value="MT1864/Rv1816-like_C"/>
</dbReference>
<dbReference type="InterPro" id="IPR036271">
    <property type="entry name" value="Tet_transcr_reg_TetR-rel_C_sf"/>
</dbReference>
<evidence type="ECO:0000256" key="4">
    <source>
        <dbReference type="PROSITE-ProRule" id="PRU00335"/>
    </source>
</evidence>
<evidence type="ECO:0000313" key="6">
    <source>
        <dbReference type="EMBL" id="GAA4779091.1"/>
    </source>
</evidence>
<dbReference type="InterPro" id="IPR050109">
    <property type="entry name" value="HTH-type_TetR-like_transc_reg"/>
</dbReference>
<dbReference type="SUPFAM" id="SSF46689">
    <property type="entry name" value="Homeodomain-like"/>
    <property type="match status" value="1"/>
</dbReference>
<dbReference type="RefSeq" id="WP_345439682.1">
    <property type="nucleotide sequence ID" value="NZ_BAABKO010000004.1"/>
</dbReference>
<feature type="domain" description="HTH tetR-type" evidence="5">
    <location>
        <begin position="11"/>
        <end position="71"/>
    </location>
</feature>
<dbReference type="InterPro" id="IPR001647">
    <property type="entry name" value="HTH_TetR"/>
</dbReference>
<keyword evidence="1" id="KW-0805">Transcription regulation</keyword>
<dbReference type="Pfam" id="PF00440">
    <property type="entry name" value="TetR_N"/>
    <property type="match status" value="1"/>
</dbReference>
<evidence type="ECO:0000313" key="7">
    <source>
        <dbReference type="Proteomes" id="UP001501645"/>
    </source>
</evidence>
<dbReference type="PRINTS" id="PR00455">
    <property type="entry name" value="HTHTETR"/>
</dbReference>
<keyword evidence="2 4" id="KW-0238">DNA-binding</keyword>
<sequence>MSTSGDRYHHGALAAALLEAADALLGESGAATLSLREVARRAGVSHNAPYHHFADRQALLKRLSERHMSALLDAQRAAASASPPGASRLRAMAVAYVDYAADHPQGFALVFDPEVCVPGAPSETMAPLIRANEELIADVVGEVDPRLDEPARAAAVAGVWGLAHGLANLVVAGHLPRDAAAPGVDALVALVRGD</sequence>
<dbReference type="Pfam" id="PF13305">
    <property type="entry name" value="TetR_C_33"/>
    <property type="match status" value="1"/>
</dbReference>
<dbReference type="EMBL" id="BAABKO010000004">
    <property type="protein sequence ID" value="GAA4779091.1"/>
    <property type="molecule type" value="Genomic_DNA"/>
</dbReference>
<proteinExistence type="predicted"/>
<keyword evidence="7" id="KW-1185">Reference proteome</keyword>
<dbReference type="SUPFAM" id="SSF48498">
    <property type="entry name" value="Tetracyclin repressor-like, C-terminal domain"/>
    <property type="match status" value="1"/>
</dbReference>
<comment type="caution">
    <text evidence="6">The sequence shown here is derived from an EMBL/GenBank/DDBJ whole genome shotgun (WGS) entry which is preliminary data.</text>
</comment>
<gene>
    <name evidence="6" type="ORF">GCM10023351_25100</name>
</gene>
<protein>
    <submittedName>
        <fullName evidence="6">TetR/AcrR family transcriptional regulator</fullName>
    </submittedName>
</protein>
<feature type="DNA-binding region" description="H-T-H motif" evidence="4">
    <location>
        <begin position="34"/>
        <end position="53"/>
    </location>
</feature>
<dbReference type="InterPro" id="IPR009057">
    <property type="entry name" value="Homeodomain-like_sf"/>
</dbReference>
<dbReference type="PANTHER" id="PTHR30055:SF220">
    <property type="entry name" value="TETR-FAMILY REGULATORY PROTEIN"/>
    <property type="match status" value="1"/>
</dbReference>
<name>A0ABP9AEV5_9MICO</name>